<dbReference type="Proteomes" id="UP001234178">
    <property type="component" value="Unassembled WGS sequence"/>
</dbReference>
<name>A0ABR0A577_9CRUS</name>
<gene>
    <name evidence="1" type="ORF">OUZ56_002293</name>
</gene>
<evidence type="ECO:0000313" key="2">
    <source>
        <dbReference type="Proteomes" id="UP001234178"/>
    </source>
</evidence>
<comment type="caution">
    <text evidence="1">The sequence shown here is derived from an EMBL/GenBank/DDBJ whole genome shotgun (WGS) entry which is preliminary data.</text>
</comment>
<dbReference type="EMBL" id="JAOYFB010000036">
    <property type="protein sequence ID" value="KAK4020302.1"/>
    <property type="molecule type" value="Genomic_DNA"/>
</dbReference>
<sequence length="119" mass="13895">MKPGSDANLQHSPLKFLTGHERYIFKAIRSSLIEECYCFRVVESIGVTDGTAEIRITEVTSRLYSSCHVIQRIFFHFLHDPLVQPGNLYAIDFAILQTYYYSTYEEKKRMKLNVTHTKQ</sequence>
<protein>
    <submittedName>
        <fullName evidence="1">Uncharacterized protein</fullName>
    </submittedName>
</protein>
<keyword evidence="2" id="KW-1185">Reference proteome</keyword>
<organism evidence="1 2">
    <name type="scientific">Daphnia magna</name>
    <dbReference type="NCBI Taxonomy" id="35525"/>
    <lineage>
        <taxon>Eukaryota</taxon>
        <taxon>Metazoa</taxon>
        <taxon>Ecdysozoa</taxon>
        <taxon>Arthropoda</taxon>
        <taxon>Crustacea</taxon>
        <taxon>Branchiopoda</taxon>
        <taxon>Diplostraca</taxon>
        <taxon>Cladocera</taxon>
        <taxon>Anomopoda</taxon>
        <taxon>Daphniidae</taxon>
        <taxon>Daphnia</taxon>
    </lineage>
</organism>
<evidence type="ECO:0000313" key="1">
    <source>
        <dbReference type="EMBL" id="KAK4020302.1"/>
    </source>
</evidence>
<proteinExistence type="predicted"/>
<accession>A0ABR0A577</accession>
<reference evidence="1 2" key="1">
    <citation type="journal article" date="2023" name="Nucleic Acids Res.">
        <title>The hologenome of Daphnia magna reveals possible DNA methylation and microbiome-mediated evolution of the host genome.</title>
        <authorList>
            <person name="Chaturvedi A."/>
            <person name="Li X."/>
            <person name="Dhandapani V."/>
            <person name="Marshall H."/>
            <person name="Kissane S."/>
            <person name="Cuenca-Cambronero M."/>
            <person name="Asole G."/>
            <person name="Calvet F."/>
            <person name="Ruiz-Romero M."/>
            <person name="Marangio P."/>
            <person name="Guigo R."/>
            <person name="Rago D."/>
            <person name="Mirbahai L."/>
            <person name="Eastwood N."/>
            <person name="Colbourne J.K."/>
            <person name="Zhou J."/>
            <person name="Mallon E."/>
            <person name="Orsini L."/>
        </authorList>
    </citation>
    <scope>NUCLEOTIDE SEQUENCE [LARGE SCALE GENOMIC DNA]</scope>
    <source>
        <strain evidence="1">LRV0_1</strain>
    </source>
</reference>